<name>A0A6H0XP69_9PEZI</name>
<dbReference type="EMBL" id="CP051139">
    <property type="protein sequence ID" value="QIW96512.1"/>
    <property type="molecule type" value="Genomic_DNA"/>
</dbReference>
<feature type="chain" id="PRO_5026357167" evidence="2">
    <location>
        <begin position="23"/>
        <end position="2577"/>
    </location>
</feature>
<keyword evidence="2" id="KW-0732">Signal</keyword>
<reference evidence="3 4" key="1">
    <citation type="journal article" date="2016" name="Sci. Rep.">
        <title>Peltaster fructicola genome reveals evolution from an invasive phytopathogen to an ectophytic parasite.</title>
        <authorList>
            <person name="Xu C."/>
            <person name="Chen H."/>
            <person name="Gleason M.L."/>
            <person name="Xu J.R."/>
            <person name="Liu H."/>
            <person name="Zhang R."/>
            <person name="Sun G."/>
        </authorList>
    </citation>
    <scope>NUCLEOTIDE SEQUENCE [LARGE SCALE GENOMIC DNA]</scope>
    <source>
        <strain evidence="3 4">LNHT1506</strain>
    </source>
</reference>
<dbReference type="OrthoDB" id="5089392at2759"/>
<feature type="region of interest" description="Disordered" evidence="1">
    <location>
        <begin position="1986"/>
        <end position="2013"/>
    </location>
</feature>
<feature type="signal peptide" evidence="2">
    <location>
        <begin position="1"/>
        <end position="22"/>
    </location>
</feature>
<gene>
    <name evidence="3" type="ORF">AMS68_002030</name>
</gene>
<feature type="region of interest" description="Disordered" evidence="1">
    <location>
        <begin position="672"/>
        <end position="694"/>
    </location>
</feature>
<dbReference type="Pfam" id="PF17615">
    <property type="entry name" value="C166"/>
    <property type="match status" value="5"/>
</dbReference>
<sequence length="2577" mass="253469">MWSQPSVLVLFALSCTVARNLAAQGRDDHNVCSATELVETDVGELIFAQPIIVDTSIATTGPFTVCEGLTLTISKAPTSIETTYTLYETQTVTDVHTITISDNVMVTETCVSPTPGVLTSSLVPTQPALTCGLPGNYYYGGSVITTLSLAGSGGTPQTTITASPLASTAGVVVIITSTLTVEYTGGSATSLTLLSACPTSGSNDGLLIIETPGVSVSSGAASSPSQVANAYYYYGGTVVTTLLLPATGNGPATMLVATPASTVTGATAQITRTIEVAAQGTEAGTLTVFSGYPTVGSDPALLVVETLAPAASNYYYYGGSVTTTIIVTGHDGSAASTIIGAPIISSTDVTVSLTATVSAGYPGSSTTSLTFFTASPTSGVDPGFLVVQTPTIGSIVPTLSSLLPTSRPALDSAFYYFGGTVVTTIVVPASGTQAARTITATPAASSGVLVSGITTISVPYNGIATTTITLFSSSPTPGNAQGTIVVETPTAATQTTPAGTGLVSVPAESSYFYFGGATKTTLTIPAAGGSTSVVTADPASSSGVTVNFVSTVTIPYNGASYTTITLFTASPTPGVDNGVLIIETPSQVISPAVTSGFYYIGGSTVTTLTTVGSDGTSTLVIASPASTSGVAVEITSTITIGYSGSDSTTITLFPTAPTPGVNNGVEVIETPLGSSGGTSAPGRGASSATNPPLLPTVSASTTRRIFTATDGAFYIGGTTLYTITYVGTDGSSTAVEATPFPTTGSAVVSYLTITEPYDGTATTTITLIATTPVSNTYIGSVIIETPAQTAATTTSGQASSPAASFYIGGSTVTTLTVSNPTGGDSFITASPALFTSGVTAVFETTISVGYSGVVVTSVTLFSASPTIGANPGTLIVETPSTNPPLTTTNGPSTTPFYIGGSSITTLTLTNTNGLSSLVTALPVTSTDGITIIPLSTITIGYSGVTETIVTLLPTSPIAGTNQATLVVETPLPTGAPSTNIASLTESSSNAYYIGGPTVTTLTITLATGGTSILTALPVATPDGITPAYISTITAGYNGASRTTITVFSASPTAGTVPATLVIETPTTLGPLAGTSSSGDTASQSYFYIGGTTSTILALTLSGAVSTITAAPADASGVTVNPVGTLTGPYAGSSVSSIQIFTTSPTAGSDDAFIVVQTPSATNTQVSSASSTLQSTTPSISSSIGGSIPPVSLSSILDLSSVAAESFPFSTGFVTSIPLPSISLPIDSSVGSSSPSPALGASATGFVTSIPLPSISLPIGSSVGSSSPSSALGSSAIDSFFSGAPATALSSGISLLSSATPTLLTLPTTSTASPFSLSAQNAARTSSFFYIGSTTTVIALVPTGSTDPTVVTGIPVQTTEAVVTVVTTSTISNAVSTGDPITAFPTSQTSGTITATVIIRQTTILVTSTTTPTSPGSLNTTPTFIGSSVSVTQPSSSLIPDTLPGVSSSSISIPVGSSVAPSSLLVITGSASATSLTVSLSSTSGLTLTIPIPSGGAPFVTTITNSNGDTVLVGVPTGTFVPSTSTGTVLPGALPFTTTIINNGSTEVVIGLTPSSVPASALPTSLLPQSVTSVPGGSSAVSDTSVVTGSPTIPISASAINPGVSSASVASTASASCAPLPTTSCAAAQIATSTQSVIDAINNVTTASQNLQSSANGIDNTPAGVLAAGQVGSGLSNIASTLGNDLQLLSSVNAFNTECDQVAVVVALTKFVQVHQALLSIVIGKSGVISNVPGAGPPVAAGIRAVEGAVDALAFKLISLISSPAENCQAAAQKSSIDTTLQQADAAYASANQVSSASSGTGTTSATATGTCGPLPTSSCAAAQIGSSAQSLIDAINAVTTQSQNLQAPANSIDTSLTGLAAASQVAQGFTSIITALSNDAQLLPTLQPLDVECDQLAVVTALTKFVQVHQALLNIVIGKAGLISQVPAAGPPIATTIRGLESIVDTIALQIIALLPSPTESCQAKAQQAAIDATLAQAVGAYSNSSPSSSLASLSTTPSSSSPTSLSTVPSSSTASLAPSGTCGPLPTASCAAAQIASSAQSVIDAINAVTTASQNLESSANAVDTSLTGIAAAAQVAQGLNTIVSSLTTDLNTLASLQPFDAECDQVAIVTALTKFVQVHQALLNIVIGKAGLIASVPGAGPPVAAAIRAIETIVDSVAFRLIALIPSPTENCATNVQKNAIDGTLQQAVAAYSSSPVTATTSAGAAAGTCAPLPTASCAAAQIAGSAQTIINAINQVTTLSQDLQGSANNIDLSVTGLAAAASVAAGFTNIVTTITSDITALAAIQPLDAACDQLAVVTALTKFVQVHQALLNIVIGKSGLIATVPLAGPPIAAAIRALEGVVDTIAFRIIGLLGSADAKCAASAQQSAIDGTLSQATTAYPATGASSTTSAATTTATATGCPALPSCPAAQVASSAQTVINAINAVTTASQNLISSANNLGTSFTGLAAAASLVTGFGQIVTAVTQDITTLGQINPFDAECDQAAIVIALTKFVQVHQALLNIVIGKAGLISAIPAAGPPIAAAIRALEGVVDTIAFRLIALVPGASCQATAQKNALDFTFGEAIASYPSTISL</sequence>
<evidence type="ECO:0000256" key="1">
    <source>
        <dbReference type="SAM" id="MobiDB-lite"/>
    </source>
</evidence>
<dbReference type="Proteomes" id="UP000503462">
    <property type="component" value="Chromosome 1"/>
</dbReference>
<protein>
    <submittedName>
        <fullName evidence="3">Uncharacterized protein</fullName>
    </submittedName>
</protein>
<organism evidence="3 4">
    <name type="scientific">Peltaster fructicola</name>
    <dbReference type="NCBI Taxonomy" id="286661"/>
    <lineage>
        <taxon>Eukaryota</taxon>
        <taxon>Fungi</taxon>
        <taxon>Dikarya</taxon>
        <taxon>Ascomycota</taxon>
        <taxon>Pezizomycotina</taxon>
        <taxon>Dothideomycetes</taxon>
        <taxon>Dothideomycetes incertae sedis</taxon>
        <taxon>Peltaster</taxon>
    </lineage>
</organism>
<evidence type="ECO:0000256" key="2">
    <source>
        <dbReference type="SAM" id="SignalP"/>
    </source>
</evidence>
<keyword evidence="4" id="KW-1185">Reference proteome</keyword>
<evidence type="ECO:0000313" key="4">
    <source>
        <dbReference type="Proteomes" id="UP000503462"/>
    </source>
</evidence>
<proteinExistence type="predicted"/>
<accession>A0A6H0XP69</accession>
<evidence type="ECO:0000313" key="3">
    <source>
        <dbReference type="EMBL" id="QIW96512.1"/>
    </source>
</evidence>